<reference evidence="8" key="1">
    <citation type="submission" date="2022-03" db="EMBL/GenBank/DDBJ databases">
        <title>Draft Genome Sequence of Firmicute Strain S0AB, a Heterotrophic Iron/Sulfur-Oxidizing Extreme Acidophile.</title>
        <authorList>
            <person name="Vergara E."/>
            <person name="Pakostova E."/>
            <person name="Johnson D.B."/>
            <person name="Holmes D.S."/>
        </authorList>
    </citation>
    <scope>NUCLEOTIDE SEQUENCE</scope>
    <source>
        <strain evidence="8">S0AB</strain>
    </source>
</reference>
<sequence length="398" mass="43427">MLNLSKRARSISPSATLSIDTKTKELIASGVDVINLSVGEPDFHTPDQASLAAISAITKHFTKYTAVNGIVELRQAIAKKLLEENHLQYTANEIIVSTGAKQSLFNIFMTILDPLDEVLLPTPYWVSYPEQIALCDGIPVPLVTNESTQFKITPTQLEQAITPKTKAILLNSPSNPTGAVYTSSELHALAEILNKHDLYVISDEIYEQLTYGVAHESIAGLPGMRDRTFVVNGFSKTFAMTGWRVGYVAASEQLVRAMSSLQSHTTANPSSISQWAALGALGTFNLQTVTEYRARRDFVVAMMSSFDGIQCIQPEGAFYVFPNAAGVVSKRYTSAHGDSCVIKSVDHLCELLLTEAHIAVVPGTGFGAPDNFRISYATSLSQLELANKRLKTFFNQVE</sequence>
<dbReference type="PROSITE" id="PS00105">
    <property type="entry name" value="AA_TRANSFER_CLASS_1"/>
    <property type="match status" value="1"/>
</dbReference>
<dbReference type="PANTHER" id="PTHR46383">
    <property type="entry name" value="ASPARTATE AMINOTRANSFERASE"/>
    <property type="match status" value="1"/>
</dbReference>
<feature type="domain" description="Aminotransferase class I/classII large" evidence="7">
    <location>
        <begin position="32"/>
        <end position="386"/>
    </location>
</feature>
<keyword evidence="3 6" id="KW-0032">Aminotransferase</keyword>
<dbReference type="InterPro" id="IPR050596">
    <property type="entry name" value="AspAT/PAT-like"/>
</dbReference>
<dbReference type="GO" id="GO:0030170">
    <property type="term" value="F:pyridoxal phosphate binding"/>
    <property type="evidence" value="ECO:0007669"/>
    <property type="project" value="InterPro"/>
</dbReference>
<dbReference type="InterPro" id="IPR015422">
    <property type="entry name" value="PyrdxlP-dep_Trfase_small"/>
</dbReference>
<dbReference type="GO" id="GO:0008483">
    <property type="term" value="F:transaminase activity"/>
    <property type="evidence" value="ECO:0007669"/>
    <property type="project" value="UniProtKB-KW"/>
</dbReference>
<dbReference type="Proteomes" id="UP001139263">
    <property type="component" value="Unassembled WGS sequence"/>
</dbReference>
<dbReference type="GO" id="GO:0006520">
    <property type="term" value="P:amino acid metabolic process"/>
    <property type="evidence" value="ECO:0007669"/>
    <property type="project" value="InterPro"/>
</dbReference>
<accession>A0A9X1V8M7</accession>
<proteinExistence type="inferred from homology"/>
<gene>
    <name evidence="8" type="ORF">MM817_01595</name>
</gene>
<dbReference type="CDD" id="cd00609">
    <property type="entry name" value="AAT_like"/>
    <property type="match status" value="1"/>
</dbReference>
<evidence type="ECO:0000259" key="7">
    <source>
        <dbReference type="Pfam" id="PF00155"/>
    </source>
</evidence>
<dbReference type="InterPro" id="IPR004839">
    <property type="entry name" value="Aminotransferase_I/II_large"/>
</dbReference>
<evidence type="ECO:0000256" key="4">
    <source>
        <dbReference type="ARBA" id="ARBA00022679"/>
    </source>
</evidence>
<keyword evidence="9" id="KW-1185">Reference proteome</keyword>
<evidence type="ECO:0000256" key="5">
    <source>
        <dbReference type="ARBA" id="ARBA00022898"/>
    </source>
</evidence>
<dbReference type="FunFam" id="3.40.640.10:FF:000033">
    <property type="entry name" value="Aspartate aminotransferase"/>
    <property type="match status" value="1"/>
</dbReference>
<evidence type="ECO:0000256" key="1">
    <source>
        <dbReference type="ARBA" id="ARBA00001933"/>
    </source>
</evidence>
<dbReference type="InterPro" id="IPR015421">
    <property type="entry name" value="PyrdxlP-dep_Trfase_major"/>
</dbReference>
<name>A0A9X1V8M7_9BACL</name>
<dbReference type="AlphaFoldDB" id="A0A9X1V8M7"/>
<evidence type="ECO:0000313" key="9">
    <source>
        <dbReference type="Proteomes" id="UP001139263"/>
    </source>
</evidence>
<keyword evidence="4 6" id="KW-0808">Transferase</keyword>
<dbReference type="EMBL" id="JALBUF010000004">
    <property type="protein sequence ID" value="MCI0183318.1"/>
    <property type="molecule type" value="Genomic_DNA"/>
</dbReference>
<comment type="similarity">
    <text evidence="2 6">Belongs to the class-I pyridoxal-phosphate-dependent aminotransferase family.</text>
</comment>
<evidence type="ECO:0000313" key="8">
    <source>
        <dbReference type="EMBL" id="MCI0183318.1"/>
    </source>
</evidence>
<evidence type="ECO:0000256" key="6">
    <source>
        <dbReference type="RuleBase" id="RU000481"/>
    </source>
</evidence>
<dbReference type="Gene3D" id="3.90.1150.10">
    <property type="entry name" value="Aspartate Aminotransferase, domain 1"/>
    <property type="match status" value="1"/>
</dbReference>
<protein>
    <recommendedName>
        <fullName evidence="6">Aminotransferase</fullName>
        <ecNumber evidence="6">2.6.1.-</ecNumber>
    </recommendedName>
</protein>
<keyword evidence="5" id="KW-0663">Pyridoxal phosphate</keyword>
<dbReference type="EC" id="2.6.1.-" evidence="6"/>
<comment type="cofactor">
    <cofactor evidence="1 6">
        <name>pyridoxal 5'-phosphate</name>
        <dbReference type="ChEBI" id="CHEBI:597326"/>
    </cofactor>
</comment>
<dbReference type="InterPro" id="IPR004838">
    <property type="entry name" value="NHTrfase_class1_PyrdxlP-BS"/>
</dbReference>
<evidence type="ECO:0000256" key="2">
    <source>
        <dbReference type="ARBA" id="ARBA00007441"/>
    </source>
</evidence>
<dbReference type="Gene3D" id="3.40.640.10">
    <property type="entry name" value="Type I PLP-dependent aspartate aminotransferase-like (Major domain)"/>
    <property type="match status" value="1"/>
</dbReference>
<dbReference type="RefSeq" id="WP_241713450.1">
    <property type="nucleotide sequence ID" value="NZ_JALBUF010000004.1"/>
</dbReference>
<organism evidence="8 9">
    <name type="scientific">Sulfoacidibacillus ferrooxidans</name>
    <dbReference type="NCBI Taxonomy" id="2005001"/>
    <lineage>
        <taxon>Bacteria</taxon>
        <taxon>Bacillati</taxon>
        <taxon>Bacillota</taxon>
        <taxon>Bacilli</taxon>
        <taxon>Bacillales</taxon>
        <taxon>Alicyclobacillaceae</taxon>
        <taxon>Sulfoacidibacillus</taxon>
    </lineage>
</organism>
<dbReference type="PANTHER" id="PTHR46383:SF1">
    <property type="entry name" value="ASPARTATE AMINOTRANSFERASE"/>
    <property type="match status" value="1"/>
</dbReference>
<dbReference type="Pfam" id="PF00155">
    <property type="entry name" value="Aminotran_1_2"/>
    <property type="match status" value="1"/>
</dbReference>
<dbReference type="InterPro" id="IPR015424">
    <property type="entry name" value="PyrdxlP-dep_Trfase"/>
</dbReference>
<dbReference type="SUPFAM" id="SSF53383">
    <property type="entry name" value="PLP-dependent transferases"/>
    <property type="match status" value="1"/>
</dbReference>
<comment type="caution">
    <text evidence="8">The sequence shown here is derived from an EMBL/GenBank/DDBJ whole genome shotgun (WGS) entry which is preliminary data.</text>
</comment>
<evidence type="ECO:0000256" key="3">
    <source>
        <dbReference type="ARBA" id="ARBA00022576"/>
    </source>
</evidence>